<keyword evidence="7" id="KW-1185">Reference proteome</keyword>
<feature type="domain" description="Crinkler effector protein N-terminal" evidence="5">
    <location>
        <begin position="16"/>
        <end position="82"/>
    </location>
</feature>
<organism evidence="6 7">
    <name type="scientific">Gigaspora margarita</name>
    <dbReference type="NCBI Taxonomy" id="4874"/>
    <lineage>
        <taxon>Eukaryota</taxon>
        <taxon>Fungi</taxon>
        <taxon>Fungi incertae sedis</taxon>
        <taxon>Mucoromycota</taxon>
        <taxon>Glomeromycotina</taxon>
        <taxon>Glomeromycetes</taxon>
        <taxon>Diversisporales</taxon>
        <taxon>Gigasporaceae</taxon>
        <taxon>Gigaspora</taxon>
    </lineage>
</organism>
<dbReference type="EMBL" id="CAJVQB010001956">
    <property type="protein sequence ID" value="CAG8557062.1"/>
    <property type="molecule type" value="Genomic_DNA"/>
</dbReference>
<sequence length="616" mass="70521">NLKMSNVMISDLPIILVCLVQGSDEPFKVEIGRNNDVFDFKRIIKYEKLNDFSKIDMAKFKLWKFNKPVPNYWPEDQTLQRKHIHVIVELSVKQVICLKRTFDESLLIDNSNVICKGLLQKFEIIPRKVCELQQLINAPLLRKLPVTSGEEKIYPELDEFVCTNDDERRSTIAKIISTVLCSTINRRFLGNKSESMLHYPLDAMIMVPLETFNGFLGSDLPIEIDRAKRPDFLCWVKNLLIFKGEEKANANDLDMAINKLVEKFSVLDPVFFDKIQYMICYAAAGSSIRFYAIDGSEGAVKQLTALTNSLNASNHLDRITILCTIINIARIVLTISDDIPSTILPLGKRRKLGHSFITFYANSVEKRVMKADLPYSKDLNSRIQFLESMYQYAKGYPGLVQIKKGPVFTKGVYKIVMKTRVIPCMLRTDDELREMAKCVLTGLARLHGGGFVHRDIRLPNILYIPAWSFNKQKLGGLLRDWDENTLTNAGCYTSTSDMYQFGKLLEGYMTTDEGEDFTNRLKSKSTLSEFDKSVVLWSIDSIDSEQNSKDIYGSDNGYSAVNLHRLNPYNFVKLHCGKRWQHGKKSASSKLWSNEDECKEEIDIQVEYNSCDPLKR</sequence>
<evidence type="ECO:0000256" key="4">
    <source>
        <dbReference type="SAM" id="SignalP"/>
    </source>
</evidence>
<feature type="signal peptide" evidence="4">
    <location>
        <begin position="1"/>
        <end position="22"/>
    </location>
</feature>
<evidence type="ECO:0000256" key="1">
    <source>
        <dbReference type="ARBA" id="ARBA00004340"/>
    </source>
</evidence>
<dbReference type="Pfam" id="PF20147">
    <property type="entry name" value="Crinkler"/>
    <property type="match status" value="1"/>
</dbReference>
<keyword evidence="4" id="KW-0732">Signal</keyword>
<name>A0ABN7UF84_GIGMA</name>
<keyword evidence="3" id="KW-0964">Secreted</keyword>
<dbReference type="InterPro" id="IPR045379">
    <property type="entry name" value="Crinkler_N"/>
</dbReference>
<feature type="chain" id="PRO_5046496681" evidence="4">
    <location>
        <begin position="23"/>
        <end position="616"/>
    </location>
</feature>
<protein>
    <submittedName>
        <fullName evidence="6">5318_t:CDS:1</fullName>
    </submittedName>
</protein>
<feature type="non-terminal residue" evidence="6">
    <location>
        <position position="1"/>
    </location>
</feature>
<evidence type="ECO:0000313" key="7">
    <source>
        <dbReference type="Proteomes" id="UP000789901"/>
    </source>
</evidence>
<dbReference type="Gene3D" id="1.10.510.10">
    <property type="entry name" value="Transferase(Phosphotransferase) domain 1"/>
    <property type="match status" value="1"/>
</dbReference>
<comment type="caution">
    <text evidence="6">The sequence shown here is derived from an EMBL/GenBank/DDBJ whole genome shotgun (WGS) entry which is preliminary data.</text>
</comment>
<proteinExistence type="predicted"/>
<gene>
    <name evidence="6" type="ORF">GMARGA_LOCUS4835</name>
</gene>
<evidence type="ECO:0000259" key="5">
    <source>
        <dbReference type="Pfam" id="PF20147"/>
    </source>
</evidence>
<evidence type="ECO:0000313" key="6">
    <source>
        <dbReference type="EMBL" id="CAG8557062.1"/>
    </source>
</evidence>
<evidence type="ECO:0000256" key="3">
    <source>
        <dbReference type="ARBA" id="ARBA00022525"/>
    </source>
</evidence>
<dbReference type="SUPFAM" id="SSF56112">
    <property type="entry name" value="Protein kinase-like (PK-like)"/>
    <property type="match status" value="1"/>
</dbReference>
<dbReference type="Proteomes" id="UP000789901">
    <property type="component" value="Unassembled WGS sequence"/>
</dbReference>
<accession>A0ABN7UF84</accession>
<reference evidence="6 7" key="1">
    <citation type="submission" date="2021-06" db="EMBL/GenBank/DDBJ databases">
        <authorList>
            <person name="Kallberg Y."/>
            <person name="Tangrot J."/>
            <person name="Rosling A."/>
        </authorList>
    </citation>
    <scope>NUCLEOTIDE SEQUENCE [LARGE SCALE GENOMIC DNA]</scope>
    <source>
        <strain evidence="6 7">120-4 pot B 10/14</strain>
    </source>
</reference>
<dbReference type="InterPro" id="IPR011009">
    <property type="entry name" value="Kinase-like_dom_sf"/>
</dbReference>
<evidence type="ECO:0000256" key="2">
    <source>
        <dbReference type="ARBA" id="ARBA00004613"/>
    </source>
</evidence>
<comment type="subcellular location">
    <subcellularLocation>
        <location evidence="1">Host cell</location>
    </subcellularLocation>
    <subcellularLocation>
        <location evidence="2">Secreted</location>
    </subcellularLocation>
</comment>